<keyword evidence="3" id="KW-1185">Reference proteome</keyword>
<feature type="transmembrane region" description="Helical" evidence="1">
    <location>
        <begin position="82"/>
        <end position="102"/>
    </location>
</feature>
<keyword evidence="1" id="KW-0812">Transmembrane</keyword>
<feature type="transmembrane region" description="Helical" evidence="1">
    <location>
        <begin position="49"/>
        <end position="70"/>
    </location>
</feature>
<feature type="transmembrane region" description="Helical" evidence="1">
    <location>
        <begin position="133"/>
        <end position="150"/>
    </location>
</feature>
<comment type="caution">
    <text evidence="2">The sequence shown here is derived from an EMBL/GenBank/DDBJ whole genome shotgun (WGS) entry which is preliminary data.</text>
</comment>
<dbReference type="Pfam" id="PF07187">
    <property type="entry name" value="DUF1405"/>
    <property type="match status" value="1"/>
</dbReference>
<proteinExistence type="predicted"/>
<keyword evidence="1" id="KW-0472">Membrane</keyword>
<evidence type="ECO:0000313" key="3">
    <source>
        <dbReference type="Proteomes" id="UP001208017"/>
    </source>
</evidence>
<dbReference type="PANTHER" id="PTHR40042">
    <property type="entry name" value="HYPOTHETICAL MEMBRANE SPANNING PROTEIN"/>
    <property type="match status" value="1"/>
</dbReference>
<evidence type="ECO:0000256" key="1">
    <source>
        <dbReference type="SAM" id="Phobius"/>
    </source>
</evidence>
<dbReference type="EMBL" id="JAPMLT010000001">
    <property type="protein sequence ID" value="MCX7568658.1"/>
    <property type="molecule type" value="Genomic_DNA"/>
</dbReference>
<dbReference type="RefSeq" id="WP_267149898.1">
    <property type="nucleotide sequence ID" value="NZ_JAPMLT010000001.1"/>
</dbReference>
<evidence type="ECO:0000313" key="2">
    <source>
        <dbReference type="EMBL" id="MCX7568658.1"/>
    </source>
</evidence>
<reference evidence="2 3" key="1">
    <citation type="submission" date="2022-11" db="EMBL/GenBank/DDBJ databases">
        <title>Study of microbial diversity in lake waters.</title>
        <authorList>
            <person name="Zhang J."/>
        </authorList>
    </citation>
    <scope>NUCLEOTIDE SEQUENCE [LARGE SCALE GENOMIC DNA]</scope>
    <source>
        <strain evidence="2 3">DT12</strain>
    </source>
</reference>
<name>A0ABT3WY87_9BACL</name>
<dbReference type="Proteomes" id="UP001208017">
    <property type="component" value="Unassembled WGS sequence"/>
</dbReference>
<dbReference type="InterPro" id="IPR009845">
    <property type="entry name" value="DUF1405"/>
</dbReference>
<dbReference type="PANTHER" id="PTHR40042:SF1">
    <property type="entry name" value="DUF1405 DOMAIN-CONTAINING PROTEIN"/>
    <property type="match status" value="1"/>
</dbReference>
<feature type="transmembrane region" description="Helical" evidence="1">
    <location>
        <begin position="170"/>
        <end position="188"/>
    </location>
</feature>
<sequence>MNWSTPLLRTTLDSRPFLWFLFIANLLGSIYGFIWYGDQLADTPWLWNFFVPDSPTSSSLFTLVVLLWLLGKHSPVLEMLSMVTNIKYGIWACGVIVTYWIADKEVHPANLMLLASHGAMAFEVLLYNYRYRFTWSVLWIGAVWLLFNDFVDYVYGIHPWLQDNRFLPEVTFWTIILSLATLTLVAVLRPKEITRLARLK</sequence>
<organism evidence="2 3">
    <name type="scientific">Tumebacillus lacus</name>
    <dbReference type="NCBI Taxonomy" id="2995335"/>
    <lineage>
        <taxon>Bacteria</taxon>
        <taxon>Bacillati</taxon>
        <taxon>Bacillota</taxon>
        <taxon>Bacilli</taxon>
        <taxon>Bacillales</taxon>
        <taxon>Alicyclobacillaceae</taxon>
        <taxon>Tumebacillus</taxon>
    </lineage>
</organism>
<accession>A0ABT3WY87</accession>
<keyword evidence="1" id="KW-1133">Transmembrane helix</keyword>
<feature type="transmembrane region" description="Helical" evidence="1">
    <location>
        <begin position="108"/>
        <end position="126"/>
    </location>
</feature>
<protein>
    <submittedName>
        <fullName evidence="2">DUF1405 domain-containing protein</fullName>
    </submittedName>
</protein>
<feature type="transmembrane region" description="Helical" evidence="1">
    <location>
        <begin position="17"/>
        <end position="37"/>
    </location>
</feature>
<gene>
    <name evidence="2" type="ORF">OS242_01570</name>
</gene>